<dbReference type="GO" id="GO:0000270">
    <property type="term" value="P:peptidoglycan metabolic process"/>
    <property type="evidence" value="ECO:0007669"/>
    <property type="project" value="TreeGrafter"/>
</dbReference>
<dbReference type="RefSeq" id="WP_231648964.1">
    <property type="nucleotide sequence ID" value="NZ_CAJPMS010000030.1"/>
</dbReference>
<accession>A0A087DGZ4</accession>
<name>A0A087DGZ4_9BIFI</name>
<dbReference type="PANTHER" id="PTHR30336:SF18">
    <property type="entry name" value="MEMBRANE PROTEIN"/>
    <property type="match status" value="1"/>
</dbReference>
<reference evidence="3 4" key="1">
    <citation type="submission" date="2014-03" db="EMBL/GenBank/DDBJ databases">
        <title>Genomics of Bifidobacteria.</title>
        <authorList>
            <person name="Ventura M."/>
            <person name="Milani C."/>
            <person name="Lugli G.A."/>
        </authorList>
    </citation>
    <scope>NUCLEOTIDE SEQUENCE [LARGE SCALE GENOMIC DNA]</scope>
    <source>
        <strain evidence="3 4">LMG 21589</strain>
    </source>
</reference>
<evidence type="ECO:0000256" key="1">
    <source>
        <dbReference type="SAM" id="Phobius"/>
    </source>
</evidence>
<evidence type="ECO:0000313" key="3">
    <source>
        <dbReference type="EMBL" id="KFI94794.1"/>
    </source>
</evidence>
<dbReference type="CDD" id="cd06259">
    <property type="entry name" value="YdcF-like"/>
    <property type="match status" value="1"/>
</dbReference>
<comment type="caution">
    <text evidence="3">The sequence shown here is derived from an EMBL/GenBank/DDBJ whole genome shotgun (WGS) entry which is preliminary data.</text>
</comment>
<evidence type="ECO:0000313" key="4">
    <source>
        <dbReference type="Proteomes" id="UP000029033"/>
    </source>
</evidence>
<keyword evidence="4" id="KW-1185">Reference proteome</keyword>
<dbReference type="GO" id="GO:0005886">
    <property type="term" value="C:plasma membrane"/>
    <property type="evidence" value="ECO:0007669"/>
    <property type="project" value="TreeGrafter"/>
</dbReference>
<organism evidence="3 4">
    <name type="scientific">Bifidobacterium scardovii</name>
    <dbReference type="NCBI Taxonomy" id="158787"/>
    <lineage>
        <taxon>Bacteria</taxon>
        <taxon>Bacillati</taxon>
        <taxon>Actinomycetota</taxon>
        <taxon>Actinomycetes</taxon>
        <taxon>Bifidobacteriales</taxon>
        <taxon>Bifidobacteriaceae</taxon>
        <taxon>Bifidobacterium</taxon>
    </lineage>
</organism>
<dbReference type="eggNOG" id="COG1434">
    <property type="taxonomic scope" value="Bacteria"/>
</dbReference>
<dbReference type="InterPro" id="IPR003848">
    <property type="entry name" value="DUF218"/>
</dbReference>
<dbReference type="Gene3D" id="3.40.50.620">
    <property type="entry name" value="HUPs"/>
    <property type="match status" value="1"/>
</dbReference>
<feature type="transmembrane region" description="Helical" evidence="1">
    <location>
        <begin position="62"/>
        <end position="88"/>
    </location>
</feature>
<dbReference type="EMBL" id="JGZO01000006">
    <property type="protein sequence ID" value="KFI94794.1"/>
    <property type="molecule type" value="Genomic_DNA"/>
</dbReference>
<dbReference type="InterPro" id="IPR014729">
    <property type="entry name" value="Rossmann-like_a/b/a_fold"/>
</dbReference>
<sequence>MGMGTTVASVLALYSPSILFGMLFLLSYRREPRQFRNAIWLLLFLLTFLTTTLLHFGESWALLPLVLTVVFGPLIAVVFLLANTVVVVRHEGLSLATLLPALLAVAIVGWFVCYPLMLVMKAPKWLISVASLITLEGVWFFFSFAALLVYSTLYRLLPRKRSYDYIIIHGAGLMPDGTPTPLLRGRVDKAVALWNRQGRSGVFIASGGQGADEVVSEAASMRRYLRERCGVPAESILMEDRSTTTMENLRFSQELMTSLRGPQIVGHRREPAYRCALVTSDYHVFRASEYAHTIGLKADGIGSHTRGYYWPTAFIREFIAVTRAHLWPYIVLAALWLLPNAVYVIVALLRVLLVH</sequence>
<dbReference type="Proteomes" id="UP000029033">
    <property type="component" value="Unassembled WGS sequence"/>
</dbReference>
<feature type="transmembrane region" description="Helical" evidence="1">
    <location>
        <begin position="137"/>
        <end position="157"/>
    </location>
</feature>
<feature type="transmembrane region" description="Helical" evidence="1">
    <location>
        <begin position="38"/>
        <end position="56"/>
    </location>
</feature>
<protein>
    <submittedName>
        <fullName evidence="3">Membrane protein</fullName>
    </submittedName>
</protein>
<evidence type="ECO:0000259" key="2">
    <source>
        <dbReference type="Pfam" id="PF02698"/>
    </source>
</evidence>
<feature type="transmembrane region" description="Helical" evidence="1">
    <location>
        <begin position="6"/>
        <end position="26"/>
    </location>
</feature>
<feature type="transmembrane region" description="Helical" evidence="1">
    <location>
        <begin position="326"/>
        <end position="353"/>
    </location>
</feature>
<dbReference type="GO" id="GO:0043164">
    <property type="term" value="P:Gram-negative-bacterium-type cell wall biogenesis"/>
    <property type="evidence" value="ECO:0007669"/>
    <property type="project" value="TreeGrafter"/>
</dbReference>
<gene>
    <name evidence="3" type="ORF">BSCA_0849</name>
</gene>
<dbReference type="InterPro" id="IPR051599">
    <property type="entry name" value="Cell_Envelope_Assoc"/>
</dbReference>
<keyword evidence="1" id="KW-1133">Transmembrane helix</keyword>
<dbReference type="PANTHER" id="PTHR30336">
    <property type="entry name" value="INNER MEMBRANE PROTEIN, PROBABLE PERMEASE"/>
    <property type="match status" value="1"/>
</dbReference>
<dbReference type="STRING" id="158787.BSCA_0849"/>
<dbReference type="Pfam" id="PF02698">
    <property type="entry name" value="DUF218"/>
    <property type="match status" value="1"/>
</dbReference>
<dbReference type="AlphaFoldDB" id="A0A087DGZ4"/>
<keyword evidence="1" id="KW-0472">Membrane</keyword>
<keyword evidence="1" id="KW-0812">Transmembrane</keyword>
<proteinExistence type="predicted"/>
<feature type="transmembrane region" description="Helical" evidence="1">
    <location>
        <begin position="95"/>
        <end position="117"/>
    </location>
</feature>
<dbReference type="GeneID" id="85166359"/>
<feature type="domain" description="DUF218" evidence="2">
    <location>
        <begin position="164"/>
        <end position="319"/>
    </location>
</feature>